<dbReference type="eggNOG" id="KOG3656">
    <property type="taxonomic scope" value="Eukaryota"/>
</dbReference>
<dbReference type="Proteomes" id="UP001652624">
    <property type="component" value="Chromosome 18"/>
</dbReference>
<keyword evidence="6 12" id="KW-0472">Membrane</keyword>
<evidence type="ECO:0000256" key="12">
    <source>
        <dbReference type="SAM" id="Phobius"/>
    </source>
</evidence>
<dbReference type="Pfam" id="PF00001">
    <property type="entry name" value="7tm_1"/>
    <property type="match status" value="1"/>
</dbReference>
<dbReference type="FunFam" id="1.20.1070.10:FF:000089">
    <property type="entry name" value="5-hydroxytryptamine receptor 5A"/>
    <property type="match status" value="1"/>
</dbReference>
<evidence type="ECO:0000256" key="6">
    <source>
        <dbReference type="ARBA" id="ARBA00023136"/>
    </source>
</evidence>
<dbReference type="InterPro" id="IPR002231">
    <property type="entry name" value="5HT_rcpt"/>
</dbReference>
<feature type="transmembrane region" description="Helical" evidence="12">
    <location>
        <begin position="331"/>
        <end position="349"/>
    </location>
</feature>
<feature type="transmembrane region" description="Helical" evidence="12">
    <location>
        <begin position="167"/>
        <end position="188"/>
    </location>
</feature>
<evidence type="ECO:0000256" key="3">
    <source>
        <dbReference type="ARBA" id="ARBA00022692"/>
    </source>
</evidence>
<evidence type="ECO:0000256" key="4">
    <source>
        <dbReference type="ARBA" id="ARBA00022989"/>
    </source>
</evidence>
<evidence type="ECO:0000256" key="8">
    <source>
        <dbReference type="ARBA" id="ARBA00023170"/>
    </source>
</evidence>
<keyword evidence="4 12" id="KW-1133">Transmembrane helix</keyword>
<dbReference type="PANTHER" id="PTHR24248:SF202">
    <property type="entry name" value="5-HYDROXYTRYPTAMINE RECEPTOR 5A"/>
    <property type="match status" value="1"/>
</dbReference>
<evidence type="ECO:0000313" key="14">
    <source>
        <dbReference type="Proteomes" id="UP001652624"/>
    </source>
</evidence>
<dbReference type="PRINTS" id="PR00237">
    <property type="entry name" value="GPCRRHODOPSN"/>
</dbReference>
<dbReference type="PROSITE" id="PS50262">
    <property type="entry name" value="G_PROTEIN_RECEP_F1_2"/>
    <property type="match status" value="1"/>
</dbReference>
<dbReference type="STRING" id="9365.ENSEEUP00000014412"/>
<organism evidence="14 15">
    <name type="scientific">Erinaceus europaeus</name>
    <name type="common">Western European hedgehog</name>
    <dbReference type="NCBI Taxonomy" id="9365"/>
    <lineage>
        <taxon>Eukaryota</taxon>
        <taxon>Metazoa</taxon>
        <taxon>Chordata</taxon>
        <taxon>Craniata</taxon>
        <taxon>Vertebrata</taxon>
        <taxon>Euteleostomi</taxon>
        <taxon>Mammalia</taxon>
        <taxon>Eutheria</taxon>
        <taxon>Laurasiatheria</taxon>
        <taxon>Eulipotyphla</taxon>
        <taxon>Erinaceidae</taxon>
        <taxon>Erinaceinae</taxon>
        <taxon>Erinaceus</taxon>
    </lineage>
</organism>
<evidence type="ECO:0000256" key="11">
    <source>
        <dbReference type="RuleBase" id="RU000688"/>
    </source>
</evidence>
<evidence type="ECO:0000256" key="5">
    <source>
        <dbReference type="ARBA" id="ARBA00023040"/>
    </source>
</evidence>
<evidence type="ECO:0000256" key="9">
    <source>
        <dbReference type="ARBA" id="ARBA00023180"/>
    </source>
</evidence>
<dbReference type="GO" id="GO:0005886">
    <property type="term" value="C:plasma membrane"/>
    <property type="evidence" value="ECO:0007669"/>
    <property type="project" value="UniProtKB-SubCell"/>
</dbReference>
<feature type="transmembrane region" description="Helical" evidence="12">
    <location>
        <begin position="86"/>
        <end position="106"/>
    </location>
</feature>
<feature type="transmembrane region" description="Helical" evidence="12">
    <location>
        <begin position="46"/>
        <end position="74"/>
    </location>
</feature>
<feature type="domain" description="G-protein coupled receptors family 1 profile" evidence="13">
    <location>
        <begin position="65"/>
        <end position="346"/>
    </location>
</feature>
<evidence type="ECO:0000256" key="10">
    <source>
        <dbReference type="ARBA" id="ARBA00023224"/>
    </source>
</evidence>
<dbReference type="OrthoDB" id="5957871at2759"/>
<evidence type="ECO:0000256" key="7">
    <source>
        <dbReference type="ARBA" id="ARBA00023157"/>
    </source>
</evidence>
<feature type="transmembrane region" description="Helical" evidence="12">
    <location>
        <begin position="291"/>
        <end position="311"/>
    </location>
</feature>
<keyword evidence="10 11" id="KW-0807">Transducer</keyword>
<sequence length="365" mass="40173">MEAANLSAATGVALTLGPPASGDAPILGGSLPESTLPSPQPAPWSVFTVLVATLLVLLIAATLSWNLLVLVTIVRVRAFHRVPHNLVASTAVSDALVAALVMPLSLVSELSAGRRWRLGRGLCQLWVSLDVLCCTASIWNVAAIALDRYWSITRHLRSPPRARRRASALLLALTWVLATFIALAPLPFGWGQAYDARRQSCQVSRDPAYAVLSTCGAFYLPLGVLLFVYWKIYKAARLRFGRSRGAVLPLPAAKQVKVTPHTPEMVFMTRLSTVAFRASEESWREQKEKRAAVMVGVLIGVFALCWIPFFLTELISPLCACSLPPIWKSVFLWLGYSNSFFNPLIYTAFNKNYNNAFKSLFTKQR</sequence>
<dbReference type="FunCoup" id="A0A1S3A3E5">
    <property type="interactions" value="4"/>
</dbReference>
<dbReference type="CTD" id="3361"/>
<protein>
    <submittedName>
        <fullName evidence="15">5-hydroxytryptamine receptor 5A</fullName>
    </submittedName>
</protein>
<dbReference type="SUPFAM" id="SSF81321">
    <property type="entry name" value="Family A G protein-coupled receptor-like"/>
    <property type="match status" value="1"/>
</dbReference>
<feature type="transmembrane region" description="Helical" evidence="12">
    <location>
        <begin position="126"/>
        <end position="146"/>
    </location>
</feature>
<dbReference type="GO" id="GO:0004993">
    <property type="term" value="F:G protein-coupled serotonin receptor activity"/>
    <property type="evidence" value="ECO:0007669"/>
    <property type="project" value="InterPro"/>
</dbReference>
<evidence type="ECO:0000256" key="1">
    <source>
        <dbReference type="ARBA" id="ARBA00004651"/>
    </source>
</evidence>
<keyword evidence="14" id="KW-1185">Reference proteome</keyword>
<dbReference type="PANTHER" id="PTHR24248">
    <property type="entry name" value="ADRENERGIC RECEPTOR-RELATED G-PROTEIN COUPLED RECEPTOR"/>
    <property type="match status" value="1"/>
</dbReference>
<dbReference type="RefSeq" id="XP_007528722.1">
    <property type="nucleotide sequence ID" value="XM_007528660.2"/>
</dbReference>
<accession>A0A1S3A3E5</accession>
<dbReference type="AlphaFoldDB" id="A0A1S3A3E5"/>
<proteinExistence type="inferred from homology"/>
<evidence type="ECO:0000259" key="13">
    <source>
        <dbReference type="PROSITE" id="PS50262"/>
    </source>
</evidence>
<dbReference type="GeneID" id="103118445"/>
<dbReference type="GO" id="GO:0043410">
    <property type="term" value="P:positive regulation of MAPK cascade"/>
    <property type="evidence" value="ECO:0007669"/>
    <property type="project" value="TreeGrafter"/>
</dbReference>
<keyword evidence="5 11" id="KW-0297">G-protein coupled receptor</keyword>
<evidence type="ECO:0000256" key="2">
    <source>
        <dbReference type="ARBA" id="ARBA00022475"/>
    </source>
</evidence>
<dbReference type="InterPro" id="IPR017452">
    <property type="entry name" value="GPCR_Rhodpsn_7TM"/>
</dbReference>
<gene>
    <name evidence="15" type="primary">HTR5A</name>
</gene>
<dbReference type="Gene3D" id="1.20.1070.10">
    <property type="entry name" value="Rhodopsin 7-helix transmembrane proteins"/>
    <property type="match status" value="1"/>
</dbReference>
<dbReference type="InterPro" id="IPR000276">
    <property type="entry name" value="GPCR_Rhodpsn"/>
</dbReference>
<dbReference type="PRINTS" id="PR01101">
    <property type="entry name" value="5HTRECEPTOR"/>
</dbReference>
<keyword evidence="7" id="KW-1015">Disulfide bond</keyword>
<keyword evidence="9" id="KW-0325">Glycoprotein</keyword>
<feature type="transmembrane region" description="Helical" evidence="12">
    <location>
        <begin position="208"/>
        <end position="230"/>
    </location>
</feature>
<reference evidence="15" key="1">
    <citation type="submission" date="2025-08" db="UniProtKB">
        <authorList>
            <consortium name="RefSeq"/>
        </authorList>
    </citation>
    <scope>IDENTIFICATION</scope>
</reference>
<comment type="subcellular location">
    <subcellularLocation>
        <location evidence="1">Cell membrane</location>
        <topology evidence="1">Multi-pass membrane protein</topology>
    </subcellularLocation>
</comment>
<name>A0A1S3A3E5_ERIEU</name>
<dbReference type="PROSITE" id="PS00237">
    <property type="entry name" value="G_PROTEIN_RECEP_F1_1"/>
    <property type="match status" value="1"/>
</dbReference>
<dbReference type="InParanoid" id="A0A1S3A3E5"/>
<keyword evidence="3 11" id="KW-0812">Transmembrane</keyword>
<comment type="similarity">
    <text evidence="11">Belongs to the G-protein coupled receptor 1 family.</text>
</comment>
<keyword evidence="8 11" id="KW-0675">Receptor</keyword>
<evidence type="ECO:0000313" key="15">
    <source>
        <dbReference type="RefSeq" id="XP_007528722.1"/>
    </source>
</evidence>
<dbReference type="GO" id="GO:0071880">
    <property type="term" value="P:adenylate cyclase-activating adrenergic receptor signaling pathway"/>
    <property type="evidence" value="ECO:0007669"/>
    <property type="project" value="TreeGrafter"/>
</dbReference>
<keyword evidence="2" id="KW-1003">Cell membrane</keyword>